<dbReference type="Gene3D" id="2.40.50.1020">
    <property type="entry name" value="LytTr DNA-binding domain"/>
    <property type="match status" value="1"/>
</dbReference>
<keyword evidence="5" id="KW-1185">Reference proteome</keyword>
<dbReference type="Proteomes" id="UP001597438">
    <property type="component" value="Unassembled WGS sequence"/>
</dbReference>
<dbReference type="EMBL" id="JBHUOJ010000037">
    <property type="protein sequence ID" value="MFD2835049.1"/>
    <property type="molecule type" value="Genomic_DNA"/>
</dbReference>
<dbReference type="InterPro" id="IPR007492">
    <property type="entry name" value="LytTR_DNA-bd_dom"/>
</dbReference>
<keyword evidence="1" id="KW-0597">Phosphoprotein</keyword>
<dbReference type="PANTHER" id="PTHR37299:SF1">
    <property type="entry name" value="STAGE 0 SPORULATION PROTEIN A HOMOLOG"/>
    <property type="match status" value="1"/>
</dbReference>
<dbReference type="PROSITE" id="PS50930">
    <property type="entry name" value="HTH_LYTTR"/>
    <property type="match status" value="1"/>
</dbReference>
<accession>A0ABW5XAS7</accession>
<evidence type="ECO:0000256" key="1">
    <source>
        <dbReference type="PROSITE-ProRule" id="PRU00169"/>
    </source>
</evidence>
<dbReference type="Pfam" id="PF00072">
    <property type="entry name" value="Response_reg"/>
    <property type="match status" value="1"/>
</dbReference>
<dbReference type="SMART" id="SM00448">
    <property type="entry name" value="REC"/>
    <property type="match status" value="1"/>
</dbReference>
<dbReference type="Gene3D" id="3.40.50.2300">
    <property type="match status" value="1"/>
</dbReference>
<evidence type="ECO:0000259" key="3">
    <source>
        <dbReference type="PROSITE" id="PS50930"/>
    </source>
</evidence>
<dbReference type="RefSeq" id="WP_251740189.1">
    <property type="nucleotide sequence ID" value="NZ_JBHUOJ010000037.1"/>
</dbReference>
<protein>
    <submittedName>
        <fullName evidence="4">LytR/AlgR family response regulator transcription factor</fullName>
    </submittedName>
</protein>
<feature type="domain" description="Response regulatory" evidence="2">
    <location>
        <begin position="5"/>
        <end position="116"/>
    </location>
</feature>
<gene>
    <name evidence="4" type="ORF">ACFSYS_17300</name>
</gene>
<organism evidence="4 5">
    <name type="scientific">Christiangramia antarctica</name>
    <dbReference type="NCBI Taxonomy" id="2058158"/>
    <lineage>
        <taxon>Bacteria</taxon>
        <taxon>Pseudomonadati</taxon>
        <taxon>Bacteroidota</taxon>
        <taxon>Flavobacteriia</taxon>
        <taxon>Flavobacteriales</taxon>
        <taxon>Flavobacteriaceae</taxon>
        <taxon>Christiangramia</taxon>
    </lineage>
</organism>
<feature type="domain" description="HTH LytTR-type" evidence="3">
    <location>
        <begin position="126"/>
        <end position="224"/>
    </location>
</feature>
<evidence type="ECO:0000259" key="2">
    <source>
        <dbReference type="PROSITE" id="PS50110"/>
    </source>
</evidence>
<comment type="caution">
    <text evidence="4">The sequence shown here is derived from an EMBL/GenBank/DDBJ whole genome shotgun (WGS) entry which is preliminary data.</text>
</comment>
<name>A0ABW5XAS7_9FLAO</name>
<reference evidence="5" key="1">
    <citation type="journal article" date="2019" name="Int. J. Syst. Evol. Microbiol.">
        <title>The Global Catalogue of Microorganisms (GCM) 10K type strain sequencing project: providing services to taxonomists for standard genome sequencing and annotation.</title>
        <authorList>
            <consortium name="The Broad Institute Genomics Platform"/>
            <consortium name="The Broad Institute Genome Sequencing Center for Infectious Disease"/>
            <person name="Wu L."/>
            <person name="Ma J."/>
        </authorList>
    </citation>
    <scope>NUCLEOTIDE SEQUENCE [LARGE SCALE GENOMIC DNA]</scope>
    <source>
        <strain evidence="5">KCTC 52925</strain>
    </source>
</reference>
<proteinExistence type="predicted"/>
<dbReference type="InterPro" id="IPR011006">
    <property type="entry name" value="CheY-like_superfamily"/>
</dbReference>
<dbReference type="PANTHER" id="PTHR37299">
    <property type="entry name" value="TRANSCRIPTIONAL REGULATOR-RELATED"/>
    <property type="match status" value="1"/>
</dbReference>
<evidence type="ECO:0000313" key="5">
    <source>
        <dbReference type="Proteomes" id="UP001597438"/>
    </source>
</evidence>
<dbReference type="SMART" id="SM00850">
    <property type="entry name" value="LytTR"/>
    <property type="match status" value="1"/>
</dbReference>
<dbReference type="PROSITE" id="PS50110">
    <property type="entry name" value="RESPONSE_REGULATORY"/>
    <property type="match status" value="1"/>
</dbReference>
<dbReference type="InterPro" id="IPR046947">
    <property type="entry name" value="LytR-like"/>
</dbReference>
<dbReference type="SUPFAM" id="SSF52172">
    <property type="entry name" value="CheY-like"/>
    <property type="match status" value="1"/>
</dbReference>
<sequence length="225" mass="26146">MRKIKCLVIDDEELARTLLKSYIDKLDFLELMGSFENPLDAMSLLKSEQIDLLLLDIQMPEIKGTDFARLISPKTKIIFTTAYSEYALEGFEINALDYLLKPITFQRFLSAIEKYPLKDENPANHLIIKSGYDLHKVLVENIIFIKSDSEYVQYHLENGQKLMANQSLSKLEKSLPDSFLRVHRSYIINRQKVSGLKDRMLLLSDIEVPVSDSYYEKVKKELFKI</sequence>
<dbReference type="Pfam" id="PF04397">
    <property type="entry name" value="LytTR"/>
    <property type="match status" value="1"/>
</dbReference>
<dbReference type="InterPro" id="IPR001789">
    <property type="entry name" value="Sig_transdc_resp-reg_receiver"/>
</dbReference>
<feature type="modified residue" description="4-aspartylphosphate" evidence="1">
    <location>
        <position position="56"/>
    </location>
</feature>
<evidence type="ECO:0000313" key="4">
    <source>
        <dbReference type="EMBL" id="MFD2835049.1"/>
    </source>
</evidence>